<name>A0A5B7DM27_PORTR</name>
<proteinExistence type="predicted"/>
<protein>
    <recommendedName>
        <fullName evidence="4">Secreted protein</fullName>
    </recommendedName>
</protein>
<reference evidence="2 3" key="1">
    <citation type="submission" date="2019-05" db="EMBL/GenBank/DDBJ databases">
        <title>Another draft genome of Portunus trituberculatus and its Hox gene families provides insights of decapod evolution.</title>
        <authorList>
            <person name="Jeong J.-H."/>
            <person name="Song I."/>
            <person name="Kim S."/>
            <person name="Choi T."/>
            <person name="Kim D."/>
            <person name="Ryu S."/>
            <person name="Kim W."/>
        </authorList>
    </citation>
    <scope>NUCLEOTIDE SEQUENCE [LARGE SCALE GENOMIC DNA]</scope>
    <source>
        <tissue evidence="2">Muscle</tissue>
    </source>
</reference>
<dbReference type="AlphaFoldDB" id="A0A5B7DM27"/>
<gene>
    <name evidence="2" type="ORF">E2C01_015244</name>
</gene>
<keyword evidence="1" id="KW-0732">Signal</keyword>
<feature type="chain" id="PRO_5023045022" description="Secreted protein" evidence="1">
    <location>
        <begin position="17"/>
        <end position="71"/>
    </location>
</feature>
<sequence>MMALTIASSCCLLASSIDLFTVCQSLFLGRSPHDGFTLQEEVVEVVKGVTECVGARWKGDERRELEQVTRR</sequence>
<evidence type="ECO:0008006" key="4">
    <source>
        <dbReference type="Google" id="ProtNLM"/>
    </source>
</evidence>
<evidence type="ECO:0000313" key="3">
    <source>
        <dbReference type="Proteomes" id="UP000324222"/>
    </source>
</evidence>
<dbReference type="Proteomes" id="UP000324222">
    <property type="component" value="Unassembled WGS sequence"/>
</dbReference>
<evidence type="ECO:0000313" key="2">
    <source>
        <dbReference type="EMBL" id="MPC22235.1"/>
    </source>
</evidence>
<dbReference type="EMBL" id="VSRR010001065">
    <property type="protein sequence ID" value="MPC22235.1"/>
    <property type="molecule type" value="Genomic_DNA"/>
</dbReference>
<comment type="caution">
    <text evidence="2">The sequence shown here is derived from an EMBL/GenBank/DDBJ whole genome shotgun (WGS) entry which is preliminary data.</text>
</comment>
<accession>A0A5B7DM27</accession>
<organism evidence="2 3">
    <name type="scientific">Portunus trituberculatus</name>
    <name type="common">Swimming crab</name>
    <name type="synonym">Neptunus trituberculatus</name>
    <dbReference type="NCBI Taxonomy" id="210409"/>
    <lineage>
        <taxon>Eukaryota</taxon>
        <taxon>Metazoa</taxon>
        <taxon>Ecdysozoa</taxon>
        <taxon>Arthropoda</taxon>
        <taxon>Crustacea</taxon>
        <taxon>Multicrustacea</taxon>
        <taxon>Malacostraca</taxon>
        <taxon>Eumalacostraca</taxon>
        <taxon>Eucarida</taxon>
        <taxon>Decapoda</taxon>
        <taxon>Pleocyemata</taxon>
        <taxon>Brachyura</taxon>
        <taxon>Eubrachyura</taxon>
        <taxon>Portunoidea</taxon>
        <taxon>Portunidae</taxon>
        <taxon>Portuninae</taxon>
        <taxon>Portunus</taxon>
    </lineage>
</organism>
<keyword evidence="3" id="KW-1185">Reference proteome</keyword>
<evidence type="ECO:0000256" key="1">
    <source>
        <dbReference type="SAM" id="SignalP"/>
    </source>
</evidence>
<feature type="signal peptide" evidence="1">
    <location>
        <begin position="1"/>
        <end position="16"/>
    </location>
</feature>